<dbReference type="Proteomes" id="UP000188946">
    <property type="component" value="Unassembled WGS sequence"/>
</dbReference>
<evidence type="ECO:0000256" key="1">
    <source>
        <dbReference type="ARBA" id="ARBA00009067"/>
    </source>
</evidence>
<dbReference type="GO" id="GO:0080120">
    <property type="term" value="P:CAAX-box protein maturation"/>
    <property type="evidence" value="ECO:0007669"/>
    <property type="project" value="UniProtKB-ARBA"/>
</dbReference>
<dbReference type="PANTHER" id="PTHR36435:SF1">
    <property type="entry name" value="CAAX AMINO TERMINAL PROTEASE FAMILY PROTEIN"/>
    <property type="match status" value="1"/>
</dbReference>
<dbReference type="InterPro" id="IPR003675">
    <property type="entry name" value="Rce1/LyrA-like_dom"/>
</dbReference>
<evidence type="ECO:0000313" key="6">
    <source>
        <dbReference type="Proteomes" id="UP000188600"/>
    </source>
</evidence>
<reference evidence="6 7" key="1">
    <citation type="submission" date="2016-12" db="EMBL/GenBank/DDBJ databases">
        <authorList>
            <person name="Gulvik C.A."/>
        </authorList>
    </citation>
    <scope>NUCLEOTIDE SEQUENCE [LARGE SCALE GENOMIC DNA]</scope>
    <source>
        <strain evidence="5 7">12-5202</strain>
        <strain evidence="4 6">12-5291</strain>
    </source>
</reference>
<feature type="transmembrane region" description="Helical" evidence="2">
    <location>
        <begin position="155"/>
        <end position="177"/>
    </location>
</feature>
<keyword evidence="7" id="KW-1185">Reference proteome</keyword>
<keyword evidence="2" id="KW-0472">Membrane</keyword>
<dbReference type="Pfam" id="PF02517">
    <property type="entry name" value="Rce1-like"/>
    <property type="match status" value="1"/>
</dbReference>
<feature type="transmembrane region" description="Helical" evidence="2">
    <location>
        <begin position="183"/>
        <end position="201"/>
    </location>
</feature>
<feature type="transmembrane region" description="Helical" evidence="2">
    <location>
        <begin position="126"/>
        <end position="143"/>
    </location>
</feature>
<name>A0AB36JSC2_9STRE</name>
<evidence type="ECO:0000313" key="4">
    <source>
        <dbReference type="EMBL" id="ONK26479.1"/>
    </source>
</evidence>
<evidence type="ECO:0000313" key="7">
    <source>
        <dbReference type="Proteomes" id="UP000188946"/>
    </source>
</evidence>
<keyword evidence="2" id="KW-1133">Transmembrane helix</keyword>
<protein>
    <submittedName>
        <fullName evidence="4">CAAX protease family protein</fullName>
    </submittedName>
</protein>
<feature type="transmembrane region" description="Helical" evidence="2">
    <location>
        <begin position="50"/>
        <end position="70"/>
    </location>
</feature>
<evidence type="ECO:0000313" key="5">
    <source>
        <dbReference type="EMBL" id="ONK26496.1"/>
    </source>
</evidence>
<keyword evidence="2" id="KW-0812">Transmembrane</keyword>
<organism evidence="4 6">
    <name type="scientific">Streptococcus azizii</name>
    <dbReference type="NCBI Taxonomy" id="1579424"/>
    <lineage>
        <taxon>Bacteria</taxon>
        <taxon>Bacillati</taxon>
        <taxon>Bacillota</taxon>
        <taxon>Bacilli</taxon>
        <taxon>Lactobacillales</taxon>
        <taxon>Streptococcaceae</taxon>
        <taxon>Streptococcus</taxon>
    </lineage>
</organism>
<comment type="caution">
    <text evidence="4">The sequence shown here is derived from an EMBL/GenBank/DDBJ whole genome shotgun (WGS) entry which is preliminary data.</text>
</comment>
<dbReference type="InterPro" id="IPR052710">
    <property type="entry name" value="CAAX_protease"/>
</dbReference>
<accession>A0AB36JSC2</accession>
<feature type="transmembrane region" description="Helical" evidence="2">
    <location>
        <begin position="20"/>
        <end position="38"/>
    </location>
</feature>
<evidence type="ECO:0000259" key="3">
    <source>
        <dbReference type="Pfam" id="PF02517"/>
    </source>
</evidence>
<gene>
    <name evidence="5" type="ORF">BVE84_09180</name>
    <name evidence="4" type="ORF">BVE86_07365</name>
</gene>
<evidence type="ECO:0000256" key="2">
    <source>
        <dbReference type="SAM" id="Phobius"/>
    </source>
</evidence>
<dbReference type="PANTHER" id="PTHR36435">
    <property type="entry name" value="SLR1288 PROTEIN"/>
    <property type="match status" value="1"/>
</dbReference>
<proteinExistence type="inferred from homology"/>
<dbReference type="EMBL" id="MSPT01000015">
    <property type="protein sequence ID" value="ONK26479.1"/>
    <property type="molecule type" value="Genomic_DNA"/>
</dbReference>
<feature type="transmembrane region" description="Helical" evidence="2">
    <location>
        <begin position="90"/>
        <end position="111"/>
    </location>
</feature>
<sequence length="225" mass="25783">MQMSNFSWRSSGRRKAIEAFFLFVVFYALNFLLLRYLPYWSAIERLGLPYVSDFIMTLVDVSTLLLLLYVMKKRHFDLSDKTLQKGLKTLVITGVMAFMLISANDYLYAYAIPTPPLGPLPFDDRLITFFIEFIIAVISGPIFEEVLFRGLLLKYVFADKPLIGIVVSSLLFVLAHPSIDWTAYWYYGVPGVVLGLTYNYTKTIKVPICVHMALNLISHIQVKLL</sequence>
<dbReference type="GO" id="GO:0006508">
    <property type="term" value="P:proteolysis"/>
    <property type="evidence" value="ECO:0007669"/>
    <property type="project" value="UniProtKB-KW"/>
</dbReference>
<dbReference type="AlphaFoldDB" id="A0AB36JSC2"/>
<comment type="similarity">
    <text evidence="1">Belongs to the UPF0177 family.</text>
</comment>
<feature type="domain" description="CAAX prenyl protease 2/Lysostaphin resistance protein A-like" evidence="3">
    <location>
        <begin position="129"/>
        <end position="217"/>
    </location>
</feature>
<dbReference type="EMBL" id="MSPR01000022">
    <property type="protein sequence ID" value="ONK26496.1"/>
    <property type="molecule type" value="Genomic_DNA"/>
</dbReference>
<keyword evidence="4" id="KW-0645">Protease</keyword>
<dbReference type="GO" id="GO:0004175">
    <property type="term" value="F:endopeptidase activity"/>
    <property type="evidence" value="ECO:0007669"/>
    <property type="project" value="UniProtKB-ARBA"/>
</dbReference>
<dbReference type="Proteomes" id="UP000188600">
    <property type="component" value="Unassembled WGS sequence"/>
</dbReference>
<dbReference type="RefSeq" id="WP_076996727.1">
    <property type="nucleotide sequence ID" value="NZ_MSPR01000022.1"/>
</dbReference>
<keyword evidence="4" id="KW-0378">Hydrolase</keyword>